<dbReference type="Gene3D" id="1.10.10.41">
    <property type="entry name" value="Yeast DNA topoisomerase - domain 1"/>
    <property type="match status" value="1"/>
</dbReference>
<dbReference type="EMBL" id="GL833154">
    <property type="protein sequence ID" value="EGB04223.1"/>
    <property type="molecule type" value="Genomic_DNA"/>
</dbReference>
<dbReference type="Pfam" id="PF02919">
    <property type="entry name" value="Topoisom_I_N"/>
    <property type="match status" value="1"/>
</dbReference>
<dbReference type="InterPro" id="IPR001631">
    <property type="entry name" value="TopoI"/>
</dbReference>
<dbReference type="KEGG" id="aaf:AURANDRAFT_70404"/>
<dbReference type="Pfam" id="PF14370">
    <property type="entry name" value="Topo_C_assoc"/>
    <property type="match status" value="1"/>
</dbReference>
<dbReference type="GO" id="GO:0006260">
    <property type="term" value="P:DNA replication"/>
    <property type="evidence" value="ECO:0007669"/>
    <property type="project" value="TreeGrafter"/>
</dbReference>
<sequence>MSDSSSSDDLPLSRLNHQTVVRNRAEDVVQISDKGKGTRKKMRRASCHDSGSDGEISAMKRKKMKSAEQGIAAFEWWNSPDPPEGKAWQTLEHCGMTFEPQYKPHGIAMVYDGVPISLTPYQEELATFYAAMPEDGPQLNVSGGQREIFQRNFWDDWHKVLGKSHAIKSFDKCDFSDISKHLDRLKFVKRAASDAEKVVARELRDDCQLRSGYAILDDHLEKVGNFRMEPPSLFRGRGKHPKTGVVKLRVEPDQVSINCGASRPPPICLELGRSWGEIKHDDTVTWLSTWHENVMQSNKYVMLAANSSLKGKSDFKKFQKAMQLKGCIERVRHGYHKNLKSKDRHLKQQATTMWLIDTLALRVGGEKSEEEADTVGCCSLRVEHFTFHKTGKDVDLEFLGKDSILFKQSIDFAGFDEHGQQAYDNIREMCRSKKKNEQVFELIEPTSLNAHLSSIMPGLTAKVFRTYNASETLQNQLPDAEHVLEMRSIGDKLIAYNEANRIVAILCNHQRTVSAAAATGLEAQAEKLEQLKDQRRELQNMRTTLKAGKDNAEAHRFAKLPDEKDVSKRIDIWTEKIKKLEIDLRNKEENKEVSLGTSKANYLDPRISVAWCKRCDVPIEKLFSKTLKQKFAWALTVGSSWRFEAMPITDS</sequence>
<evidence type="ECO:0000256" key="8">
    <source>
        <dbReference type="ARBA" id="ARBA00033297"/>
    </source>
</evidence>
<reference evidence="13 14" key="1">
    <citation type="journal article" date="2011" name="Proc. Natl. Acad. Sci. U.S.A.">
        <title>Niche of harmful alga Aureococcus anophagefferens revealed through ecogenomics.</title>
        <authorList>
            <person name="Gobler C.J."/>
            <person name="Berry D.L."/>
            <person name="Dyhrman S.T."/>
            <person name="Wilhelm S.W."/>
            <person name="Salamov A."/>
            <person name="Lobanov A.V."/>
            <person name="Zhang Y."/>
            <person name="Collier J.L."/>
            <person name="Wurch L.L."/>
            <person name="Kustka A.B."/>
            <person name="Dill B.D."/>
            <person name="Shah M."/>
            <person name="VerBerkmoes N.C."/>
            <person name="Kuo A."/>
            <person name="Terry A."/>
            <person name="Pangilinan J."/>
            <person name="Lindquist E.A."/>
            <person name="Lucas S."/>
            <person name="Paulsen I.T."/>
            <person name="Hattenrath-Lehmann T.K."/>
            <person name="Talmage S.C."/>
            <person name="Walker E.A."/>
            <person name="Koch F."/>
            <person name="Burson A.M."/>
            <person name="Marcoval M.A."/>
            <person name="Tang Y.Z."/>
            <person name="Lecleir G.R."/>
            <person name="Coyne K.J."/>
            <person name="Berg G.M."/>
            <person name="Bertrand E.M."/>
            <person name="Saito M.A."/>
            <person name="Gladyshev V.N."/>
            <person name="Grigoriev I.V."/>
        </authorList>
    </citation>
    <scope>NUCLEOTIDE SEQUENCE [LARGE SCALE GENOMIC DNA]</scope>
    <source>
        <strain evidence="14">CCMP 1984</strain>
    </source>
</reference>
<dbReference type="InterPro" id="IPR008336">
    <property type="entry name" value="TopoI_DNA-bd_euk"/>
</dbReference>
<evidence type="ECO:0000313" key="13">
    <source>
        <dbReference type="EMBL" id="EGB04223.1"/>
    </source>
</evidence>
<dbReference type="InterPro" id="IPR018521">
    <property type="entry name" value="TopoIB_AS"/>
</dbReference>
<comment type="catalytic activity">
    <reaction evidence="1 9">
        <text>ATP-independent breakage of single-stranded DNA, followed by passage and rejoining.</text>
        <dbReference type="EC" id="5.6.2.1"/>
    </reaction>
</comment>
<dbReference type="PANTHER" id="PTHR10290:SF3">
    <property type="entry name" value="DNA TOPOISOMERASE 1"/>
    <property type="match status" value="1"/>
</dbReference>
<dbReference type="Gene3D" id="3.90.15.10">
    <property type="entry name" value="Topoisomerase I, Chain A, domain 3"/>
    <property type="match status" value="1"/>
</dbReference>
<dbReference type="InterPro" id="IPR014727">
    <property type="entry name" value="TopoI_cat_a/b-sub_euk"/>
</dbReference>
<keyword evidence="14" id="KW-1185">Reference proteome</keyword>
<dbReference type="EC" id="5.6.2.1" evidence="3"/>
<accession>F0YL16</accession>
<dbReference type="PROSITE" id="PS52038">
    <property type="entry name" value="TOPO_IB_2"/>
    <property type="match status" value="1"/>
</dbReference>
<dbReference type="GO" id="GO:0003677">
    <property type="term" value="F:DNA binding"/>
    <property type="evidence" value="ECO:0007669"/>
    <property type="project" value="UniProtKB-UniRule"/>
</dbReference>
<dbReference type="Gene3D" id="2.170.11.10">
    <property type="entry name" value="DNA Topoisomerase I, domain 2"/>
    <property type="match status" value="1"/>
</dbReference>
<dbReference type="GO" id="GO:0007059">
    <property type="term" value="P:chromosome segregation"/>
    <property type="evidence" value="ECO:0007669"/>
    <property type="project" value="TreeGrafter"/>
</dbReference>
<dbReference type="GO" id="GO:0005730">
    <property type="term" value="C:nucleolus"/>
    <property type="evidence" value="ECO:0007669"/>
    <property type="project" value="TreeGrafter"/>
</dbReference>
<evidence type="ECO:0000256" key="4">
    <source>
        <dbReference type="ARBA" id="ARBA00019632"/>
    </source>
</evidence>
<comment type="similarity">
    <text evidence="2 9">Belongs to the type IB topoisomerase family.</text>
</comment>
<dbReference type="GO" id="GO:0006265">
    <property type="term" value="P:DNA topological change"/>
    <property type="evidence" value="ECO:0007669"/>
    <property type="project" value="UniProtKB-UniRule"/>
</dbReference>
<evidence type="ECO:0000256" key="2">
    <source>
        <dbReference type="ARBA" id="ARBA00006645"/>
    </source>
</evidence>
<dbReference type="Pfam" id="PF01028">
    <property type="entry name" value="Topoisom_I"/>
    <property type="match status" value="1"/>
</dbReference>
<evidence type="ECO:0000256" key="3">
    <source>
        <dbReference type="ARBA" id="ARBA00012891"/>
    </source>
</evidence>
<dbReference type="GO" id="GO:0005694">
    <property type="term" value="C:chromosome"/>
    <property type="evidence" value="ECO:0007669"/>
    <property type="project" value="InterPro"/>
</dbReference>
<dbReference type="InterPro" id="IPR011010">
    <property type="entry name" value="DNA_brk_join_enz"/>
</dbReference>
<dbReference type="GO" id="GO:0003917">
    <property type="term" value="F:DNA topoisomerase type I (single strand cut, ATP-independent) activity"/>
    <property type="evidence" value="ECO:0007669"/>
    <property type="project" value="UniProtKB-UniRule"/>
</dbReference>
<dbReference type="RefSeq" id="XP_009041075.1">
    <property type="nucleotide sequence ID" value="XM_009042827.1"/>
</dbReference>
<dbReference type="SMART" id="SM00435">
    <property type="entry name" value="TOPEUc"/>
    <property type="match status" value="1"/>
</dbReference>
<keyword evidence="6 9" id="KW-0238">DNA-binding</keyword>
<dbReference type="AlphaFoldDB" id="F0YL16"/>
<dbReference type="InterPro" id="IPR013034">
    <property type="entry name" value="DNA_topo_DNA_db_N_dom1"/>
</dbReference>
<organism evidence="14">
    <name type="scientific">Aureococcus anophagefferens</name>
    <name type="common">Harmful bloom alga</name>
    <dbReference type="NCBI Taxonomy" id="44056"/>
    <lineage>
        <taxon>Eukaryota</taxon>
        <taxon>Sar</taxon>
        <taxon>Stramenopiles</taxon>
        <taxon>Ochrophyta</taxon>
        <taxon>Pelagophyceae</taxon>
        <taxon>Pelagomonadales</taxon>
        <taxon>Pelagomonadaceae</taxon>
        <taxon>Aureococcus</taxon>
    </lineage>
</organism>
<dbReference type="InterPro" id="IPR013500">
    <property type="entry name" value="TopoI_cat_euk"/>
</dbReference>
<dbReference type="OMA" id="GECPVTT"/>
<protein>
    <recommendedName>
        <fullName evidence="4">DNA topoisomerase 1</fullName>
        <ecNumber evidence="3">5.6.2.1</ecNumber>
    </recommendedName>
    <alternativeName>
        <fullName evidence="8">DNA topoisomerase I</fullName>
    </alternativeName>
</protein>
<feature type="domain" description="DNA topoisomerase I eukaryotic-type" evidence="12">
    <location>
        <begin position="233"/>
        <end position="616"/>
    </location>
</feature>
<dbReference type="InterPro" id="IPR013030">
    <property type="entry name" value="DNA_topo_DNA_db_N_dom2"/>
</dbReference>
<proteinExistence type="inferred from homology"/>
<dbReference type="FunCoup" id="F0YL16">
    <property type="interactions" value="246"/>
</dbReference>
<name>F0YL16_AURAN</name>
<dbReference type="PANTHER" id="PTHR10290">
    <property type="entry name" value="DNA TOPOISOMERASE I"/>
    <property type="match status" value="1"/>
</dbReference>
<evidence type="ECO:0000256" key="7">
    <source>
        <dbReference type="ARBA" id="ARBA00023235"/>
    </source>
</evidence>
<dbReference type="Proteomes" id="UP000002729">
    <property type="component" value="Unassembled WGS sequence"/>
</dbReference>
<dbReference type="eggNOG" id="KOG0981">
    <property type="taxonomic scope" value="Eukaryota"/>
</dbReference>
<dbReference type="InterPro" id="IPR014711">
    <property type="entry name" value="TopoI_cat_a-hlx-sub_euk"/>
</dbReference>
<keyword evidence="7 9" id="KW-0413">Isomerase</keyword>
<evidence type="ECO:0000256" key="5">
    <source>
        <dbReference type="ARBA" id="ARBA00023029"/>
    </source>
</evidence>
<dbReference type="PRINTS" id="PR00416">
    <property type="entry name" value="EUTPISMRASEI"/>
</dbReference>
<evidence type="ECO:0000256" key="9">
    <source>
        <dbReference type="PROSITE-ProRule" id="PRU01382"/>
    </source>
</evidence>
<evidence type="ECO:0000256" key="6">
    <source>
        <dbReference type="ARBA" id="ARBA00023125"/>
    </source>
</evidence>
<dbReference type="InParanoid" id="F0YL16"/>
<evidence type="ECO:0000256" key="10">
    <source>
        <dbReference type="SAM" id="Coils"/>
    </source>
</evidence>
<keyword evidence="5 9" id="KW-0799">Topoisomerase</keyword>
<keyword evidence="10" id="KW-0175">Coiled coil</keyword>
<dbReference type="PROSITE" id="PS00176">
    <property type="entry name" value="TOPO_IB_1"/>
    <property type="match status" value="1"/>
</dbReference>
<dbReference type="SUPFAM" id="SSF56741">
    <property type="entry name" value="Eukaryotic DNA topoisomerase I, N-terminal DNA-binding fragment"/>
    <property type="match status" value="1"/>
</dbReference>
<evidence type="ECO:0000256" key="1">
    <source>
        <dbReference type="ARBA" id="ARBA00000213"/>
    </source>
</evidence>
<evidence type="ECO:0000259" key="12">
    <source>
        <dbReference type="SMART" id="SM00435"/>
    </source>
</evidence>
<feature type="coiled-coil region" evidence="10">
    <location>
        <begin position="518"/>
        <end position="590"/>
    </location>
</feature>
<feature type="region of interest" description="Disordered" evidence="11">
    <location>
        <begin position="1"/>
        <end position="57"/>
    </location>
</feature>
<dbReference type="InterPro" id="IPR025834">
    <property type="entry name" value="TopoI_C_dom"/>
</dbReference>
<dbReference type="InterPro" id="IPR036202">
    <property type="entry name" value="TopoI_DNA-bd_euk_N_sf"/>
</dbReference>
<dbReference type="GeneID" id="20227768"/>
<dbReference type="InterPro" id="IPR013499">
    <property type="entry name" value="TopoI_euk"/>
</dbReference>
<dbReference type="InterPro" id="IPR051062">
    <property type="entry name" value="Topoisomerase_IB"/>
</dbReference>
<evidence type="ECO:0000256" key="11">
    <source>
        <dbReference type="SAM" id="MobiDB-lite"/>
    </source>
</evidence>
<gene>
    <name evidence="13" type="ORF">AURANDRAFT_70404</name>
</gene>
<dbReference type="OrthoDB" id="47179at2759"/>
<evidence type="ECO:0000313" key="14">
    <source>
        <dbReference type="Proteomes" id="UP000002729"/>
    </source>
</evidence>
<feature type="active site" description="O-(3'-phospho-DNA)-tyrosine intermediate" evidence="9">
    <location>
        <position position="602"/>
    </location>
</feature>
<dbReference type="Gene3D" id="1.10.132.10">
    <property type="match status" value="1"/>
</dbReference>
<dbReference type="SUPFAM" id="SSF56349">
    <property type="entry name" value="DNA breaking-rejoining enzymes"/>
    <property type="match status" value="1"/>
</dbReference>